<dbReference type="Proteomes" id="UP000001940">
    <property type="component" value="Chromosome V"/>
</dbReference>
<evidence type="ECO:0000313" key="3">
    <source>
        <dbReference type="EMBL" id="CCD62941.1"/>
    </source>
</evidence>
<dbReference type="Pfam" id="PF01579">
    <property type="entry name" value="DUF19"/>
    <property type="match status" value="1"/>
</dbReference>
<keyword evidence="6" id="KW-1267">Proteomics identification</keyword>
<dbReference type="CTD" id="188648"/>
<dbReference type="PANTHER" id="PTHR21453">
    <property type="entry name" value="DUF19 DOMAIN-CONTAINING PROTEIN-RELATED-RELATED"/>
    <property type="match status" value="1"/>
</dbReference>
<dbReference type="STRING" id="6239.T20D4.12.1"/>
<evidence type="ECO:0007829" key="6">
    <source>
        <dbReference type="PeptideAtlas" id="P91463"/>
    </source>
</evidence>
<dbReference type="InterPro" id="IPR016638">
    <property type="entry name" value="UPF0376"/>
</dbReference>
<dbReference type="PhylomeDB" id="P91463"/>
<dbReference type="AlphaFoldDB" id="P91463"/>
<dbReference type="PIR" id="T29942">
    <property type="entry name" value="T29942"/>
</dbReference>
<feature type="signal peptide" evidence="1">
    <location>
        <begin position="1"/>
        <end position="23"/>
    </location>
</feature>
<dbReference type="InParanoid" id="P91463"/>
<keyword evidence="4" id="KW-1185">Reference proteome</keyword>
<feature type="chain" id="PRO_5004161429" evidence="1">
    <location>
        <begin position="24"/>
        <end position="199"/>
    </location>
</feature>
<dbReference type="EMBL" id="BX284605">
    <property type="protein sequence ID" value="CCD62941.1"/>
    <property type="molecule type" value="Genomic_DNA"/>
</dbReference>
<organism evidence="3 4">
    <name type="scientific">Caenorhabditis elegans</name>
    <dbReference type="NCBI Taxonomy" id="6239"/>
    <lineage>
        <taxon>Eukaryota</taxon>
        <taxon>Metazoa</taxon>
        <taxon>Ecdysozoa</taxon>
        <taxon>Nematoda</taxon>
        <taxon>Chromadorea</taxon>
        <taxon>Rhabditida</taxon>
        <taxon>Rhabditina</taxon>
        <taxon>Rhabditomorpha</taxon>
        <taxon>Rhabditoidea</taxon>
        <taxon>Rhabditidae</taxon>
        <taxon>Peloderinae</taxon>
        <taxon>Caenorhabditis</taxon>
    </lineage>
</organism>
<feature type="domain" description="T20D4.11-like" evidence="2">
    <location>
        <begin position="30"/>
        <end position="194"/>
    </location>
</feature>
<dbReference type="HOGENOM" id="CLU_078890_1_0_1"/>
<keyword evidence="1" id="KW-0732">Signal</keyword>
<reference evidence="3 4" key="1">
    <citation type="journal article" date="1998" name="Science">
        <title>Genome sequence of the nematode C. elegans: a platform for investigating biology.</title>
        <authorList>
            <consortium name="The C. elegans sequencing consortium"/>
            <person name="Sulson J.E."/>
            <person name="Waterston R."/>
        </authorList>
    </citation>
    <scope>NUCLEOTIDE SEQUENCE [LARGE SCALE GENOMIC DNA]</scope>
    <source>
        <strain evidence="3 4">Bristol N2</strain>
    </source>
</reference>
<accession>P91463</accession>
<proteinExistence type="evidence at protein level"/>
<dbReference type="GeneID" id="188648"/>
<evidence type="ECO:0000313" key="5">
    <source>
        <dbReference type="WormBase" id="T20D4.12"/>
    </source>
</evidence>
<dbReference type="PANTHER" id="PTHR21453:SF28">
    <property type="entry name" value="DUF19 DOMAIN-CONTAINING PROTEIN-RELATED"/>
    <property type="match status" value="1"/>
</dbReference>
<dbReference type="PIRSF" id="PIRSF015697">
    <property type="entry name" value="UCP015697"/>
    <property type="match status" value="1"/>
</dbReference>
<dbReference type="PaxDb" id="6239-T20D4.12"/>
<gene>
    <name evidence="3" type="ORF">CELE_T20D4.12</name>
    <name evidence="3 5" type="ORF">T20D4.12</name>
</gene>
<dbReference type="WormBase" id="T20D4.12">
    <property type="protein sequence ID" value="CE39631"/>
    <property type="gene ID" value="WBGene00020618"/>
</dbReference>
<name>P91463_CAEEL</name>
<dbReference type="AGR" id="WB:WBGene00020618"/>
<evidence type="ECO:0000256" key="1">
    <source>
        <dbReference type="SAM" id="SignalP"/>
    </source>
</evidence>
<dbReference type="KEGG" id="cel:CELE_T20D4.12"/>
<protein>
    <submittedName>
        <fullName evidence="3">T20D4.11-like domain-containing protein</fullName>
    </submittedName>
</protein>
<evidence type="ECO:0000259" key="2">
    <source>
        <dbReference type="Pfam" id="PF01579"/>
    </source>
</evidence>
<dbReference type="UCSC" id="T20D4.12">
    <property type="organism name" value="c. elegans"/>
</dbReference>
<dbReference type="eggNOG" id="ENOG502THJ5">
    <property type="taxonomic scope" value="Eukaryota"/>
</dbReference>
<sequence>MIGFLKLVVIGTVFLEVANAAFAEEEILVCTEEESLRSLFCAMRIPPFINKTELLDMNDKKEVKELKEECHNVLSCFNKIKCLGKNGDQIPKLRVVGKYCKALDYVHDNFAECSDKLNAKKSTCFDDWDPIPNKVHFEKDPIKKEQLRSEACKIYFGKDDCMMKEIKATCGQQEWDAFRVHFINIAGGFVDTCDFSRLN</sequence>
<dbReference type="InterPro" id="IPR002542">
    <property type="entry name" value="T20D4.11-like_dom"/>
</dbReference>
<dbReference type="RefSeq" id="NP_503949.2">
    <property type="nucleotide sequence ID" value="NM_071548.2"/>
</dbReference>
<dbReference type="Bgee" id="WBGene00020618">
    <property type="expression patterns" value="Expressed in material anatomical entity and 2 other cell types or tissues"/>
</dbReference>
<dbReference type="OrthoDB" id="5804752at2759"/>
<dbReference type="PeptideAtlas" id="P91463"/>
<evidence type="ECO:0000313" key="4">
    <source>
        <dbReference type="Proteomes" id="UP000001940"/>
    </source>
</evidence>